<evidence type="ECO:0000256" key="5">
    <source>
        <dbReference type="ARBA" id="ARBA00023136"/>
    </source>
</evidence>
<keyword evidence="3 7" id="KW-0812">Transmembrane</keyword>
<dbReference type="InterPro" id="IPR020846">
    <property type="entry name" value="MFS_dom"/>
</dbReference>
<evidence type="ECO:0000256" key="4">
    <source>
        <dbReference type="ARBA" id="ARBA00022989"/>
    </source>
</evidence>
<name>A0A6A6YUN4_9PEZI</name>
<protein>
    <submittedName>
        <fullName evidence="9 11">MFS general substrate transporter</fullName>
    </submittedName>
</protein>
<reference evidence="11" key="2">
    <citation type="submission" date="2020-04" db="EMBL/GenBank/DDBJ databases">
        <authorList>
            <consortium name="NCBI Genome Project"/>
        </authorList>
    </citation>
    <scope>NUCLEOTIDE SEQUENCE</scope>
    <source>
        <strain evidence="11">CBS 304.34</strain>
    </source>
</reference>
<keyword evidence="2" id="KW-0813">Transport</keyword>
<dbReference type="InterPro" id="IPR036259">
    <property type="entry name" value="MFS_trans_sf"/>
</dbReference>
<reference evidence="11" key="3">
    <citation type="submission" date="2025-04" db="UniProtKB">
        <authorList>
            <consortium name="RefSeq"/>
        </authorList>
    </citation>
    <scope>IDENTIFICATION</scope>
    <source>
        <strain evidence="11">CBS 304.34</strain>
    </source>
</reference>
<feature type="domain" description="Major facilitator superfamily (MFS) profile" evidence="8">
    <location>
        <begin position="69"/>
        <end position="477"/>
    </location>
</feature>
<feature type="transmembrane region" description="Helical" evidence="7">
    <location>
        <begin position="452"/>
        <end position="472"/>
    </location>
</feature>
<evidence type="ECO:0000313" key="9">
    <source>
        <dbReference type="EMBL" id="KAF2812093.1"/>
    </source>
</evidence>
<evidence type="ECO:0000313" key="11">
    <source>
        <dbReference type="RefSeq" id="XP_033579057.1"/>
    </source>
</evidence>
<feature type="transmembrane region" description="Helical" evidence="7">
    <location>
        <begin position="425"/>
        <end position="445"/>
    </location>
</feature>
<dbReference type="PANTHER" id="PTHR23511:SF5">
    <property type="entry name" value="MAJOR FACILITATOR-TYPE TRANSPORTER HXNZ-RELATED"/>
    <property type="match status" value="1"/>
</dbReference>
<gene>
    <name evidence="9 11" type="ORF">BDZ99DRAFT_507525</name>
</gene>
<organism evidence="9">
    <name type="scientific">Mytilinidion resinicola</name>
    <dbReference type="NCBI Taxonomy" id="574789"/>
    <lineage>
        <taxon>Eukaryota</taxon>
        <taxon>Fungi</taxon>
        <taxon>Dikarya</taxon>
        <taxon>Ascomycota</taxon>
        <taxon>Pezizomycotina</taxon>
        <taxon>Dothideomycetes</taxon>
        <taxon>Pleosporomycetidae</taxon>
        <taxon>Mytilinidiales</taxon>
        <taxon>Mytilinidiaceae</taxon>
        <taxon>Mytilinidion</taxon>
    </lineage>
</organism>
<evidence type="ECO:0000256" key="7">
    <source>
        <dbReference type="SAM" id="Phobius"/>
    </source>
</evidence>
<evidence type="ECO:0000256" key="3">
    <source>
        <dbReference type="ARBA" id="ARBA00022692"/>
    </source>
</evidence>
<keyword evidence="5 7" id="KW-0472">Membrane</keyword>
<evidence type="ECO:0000256" key="2">
    <source>
        <dbReference type="ARBA" id="ARBA00022448"/>
    </source>
</evidence>
<feature type="compositionally biased region" description="Basic and acidic residues" evidence="6">
    <location>
        <begin position="1"/>
        <end position="20"/>
    </location>
</feature>
<evidence type="ECO:0000313" key="10">
    <source>
        <dbReference type="Proteomes" id="UP000504636"/>
    </source>
</evidence>
<dbReference type="OrthoDB" id="288590at2759"/>
<dbReference type="EMBL" id="MU003697">
    <property type="protein sequence ID" value="KAF2812093.1"/>
    <property type="molecule type" value="Genomic_DNA"/>
</dbReference>
<dbReference type="SUPFAM" id="SSF103473">
    <property type="entry name" value="MFS general substrate transporter"/>
    <property type="match status" value="1"/>
</dbReference>
<feature type="transmembrane region" description="Helical" evidence="7">
    <location>
        <begin position="393"/>
        <end position="413"/>
    </location>
</feature>
<feature type="transmembrane region" description="Helical" evidence="7">
    <location>
        <begin position="368"/>
        <end position="386"/>
    </location>
</feature>
<comment type="subcellular location">
    <subcellularLocation>
        <location evidence="1">Membrane</location>
        <topology evidence="1">Multi-pass membrane protein</topology>
    </subcellularLocation>
</comment>
<dbReference type="PANTHER" id="PTHR23511">
    <property type="entry name" value="SYNAPTIC VESICLE GLYCOPROTEIN 2"/>
    <property type="match status" value="1"/>
</dbReference>
<evidence type="ECO:0000256" key="6">
    <source>
        <dbReference type="SAM" id="MobiDB-lite"/>
    </source>
</evidence>
<feature type="transmembrane region" description="Helical" evidence="7">
    <location>
        <begin position="316"/>
        <end position="334"/>
    </location>
</feature>
<dbReference type="PROSITE" id="PS50850">
    <property type="entry name" value="MFS"/>
    <property type="match status" value="1"/>
</dbReference>
<accession>A0A6A6YUN4</accession>
<dbReference type="Proteomes" id="UP000504636">
    <property type="component" value="Unplaced"/>
</dbReference>
<dbReference type="InterPro" id="IPR011701">
    <property type="entry name" value="MFS"/>
</dbReference>
<evidence type="ECO:0000259" key="8">
    <source>
        <dbReference type="PROSITE" id="PS50850"/>
    </source>
</evidence>
<dbReference type="GO" id="GO:0016020">
    <property type="term" value="C:membrane"/>
    <property type="evidence" value="ECO:0007669"/>
    <property type="project" value="UniProtKB-SubCell"/>
</dbReference>
<feature type="region of interest" description="Disordered" evidence="6">
    <location>
        <begin position="1"/>
        <end position="22"/>
    </location>
</feature>
<feature type="transmembrane region" description="Helical" evidence="7">
    <location>
        <begin position="109"/>
        <end position="130"/>
    </location>
</feature>
<sequence length="482" mass="53139">MSTKKKLDEEIARPPSREDSQYIGTTEKLDDARNREFYGDSITESYRLKSELVGKCMEKIGMGPYQWELFVVTGFGWITDNFWSQGIGTIQPAVKVEFTDVTRVSFSSIAYYAGLICGASFWGISADFIGRKPAFNMTLLIGGIFGLVIGALDHFVGFCVVWAIIGTAAGGNVPVDSMIFLEFVPGSHQYLLTALSAWWNFGQVIVSLVGWVFIAHFSCSADAEPESPRYLLSKSRDAEAVEAVNYVARRNGKPEPLSLAMLQQIDFEIGAAVNPEETGRQGLSHMQILKENLADFKSTNFKTLFATKRLSQHTSLIWLIWLTIGIAYPLYFNFLPTYLAQKFTENDSLSITYRTTALMQTRLGRRHMMGLSAIITGIFLFAYTAARTPTANLAFSCVIGLWGNFEYAIMYAFTPESFAAPTRGLGTGLAATLLRLGGLCASLIGTYTNFSVVPIYVSGAMWIAVGLISFLLPFETHGIAAI</sequence>
<dbReference type="AlphaFoldDB" id="A0A6A6YUN4"/>
<keyword evidence="10" id="KW-1185">Reference proteome</keyword>
<dbReference type="GeneID" id="54465150"/>
<reference evidence="9 11" key="1">
    <citation type="journal article" date="2020" name="Stud. Mycol.">
        <title>101 Dothideomycetes genomes: a test case for predicting lifestyles and emergence of pathogens.</title>
        <authorList>
            <person name="Haridas S."/>
            <person name="Albert R."/>
            <person name="Binder M."/>
            <person name="Bloem J."/>
            <person name="Labutti K."/>
            <person name="Salamov A."/>
            <person name="Andreopoulos B."/>
            <person name="Baker S."/>
            <person name="Barry K."/>
            <person name="Bills G."/>
            <person name="Bluhm B."/>
            <person name="Cannon C."/>
            <person name="Castanera R."/>
            <person name="Culley D."/>
            <person name="Daum C."/>
            <person name="Ezra D."/>
            <person name="Gonzalez J."/>
            <person name="Henrissat B."/>
            <person name="Kuo A."/>
            <person name="Liang C."/>
            <person name="Lipzen A."/>
            <person name="Lutzoni F."/>
            <person name="Magnuson J."/>
            <person name="Mondo S."/>
            <person name="Nolan M."/>
            <person name="Ohm R."/>
            <person name="Pangilinan J."/>
            <person name="Park H.-J."/>
            <person name="Ramirez L."/>
            <person name="Alfaro M."/>
            <person name="Sun H."/>
            <person name="Tritt A."/>
            <person name="Yoshinaga Y."/>
            <person name="Zwiers L.-H."/>
            <person name="Turgeon B."/>
            <person name="Goodwin S."/>
            <person name="Spatafora J."/>
            <person name="Crous P."/>
            <person name="Grigoriev I."/>
        </authorList>
    </citation>
    <scope>NUCLEOTIDE SEQUENCE</scope>
    <source>
        <strain evidence="9 11">CBS 304.34</strain>
    </source>
</reference>
<evidence type="ECO:0000256" key="1">
    <source>
        <dbReference type="ARBA" id="ARBA00004141"/>
    </source>
</evidence>
<feature type="transmembrane region" description="Helical" evidence="7">
    <location>
        <begin position="190"/>
        <end position="214"/>
    </location>
</feature>
<feature type="transmembrane region" description="Helical" evidence="7">
    <location>
        <begin position="137"/>
        <end position="170"/>
    </location>
</feature>
<dbReference type="Gene3D" id="1.20.1250.20">
    <property type="entry name" value="MFS general substrate transporter like domains"/>
    <property type="match status" value="1"/>
</dbReference>
<dbReference type="Pfam" id="PF07690">
    <property type="entry name" value="MFS_1"/>
    <property type="match status" value="1"/>
</dbReference>
<proteinExistence type="predicted"/>
<dbReference type="RefSeq" id="XP_033579057.1">
    <property type="nucleotide sequence ID" value="XM_033724257.1"/>
</dbReference>
<dbReference type="GO" id="GO:0022857">
    <property type="term" value="F:transmembrane transporter activity"/>
    <property type="evidence" value="ECO:0007669"/>
    <property type="project" value="InterPro"/>
</dbReference>
<keyword evidence="4 7" id="KW-1133">Transmembrane helix</keyword>